<reference evidence="14" key="1">
    <citation type="submission" date="2019-04" db="EMBL/GenBank/DDBJ databases">
        <authorList>
            <consortium name="Pathogen Informatics"/>
        </authorList>
    </citation>
    <scope>NUCLEOTIDE SEQUENCE</scope>
    <source>
        <strain evidence="14">GPSC16</strain>
    </source>
</reference>
<keyword evidence="6" id="KW-0269">Exonuclease</keyword>
<dbReference type="OMA" id="DMINWVI"/>
<dbReference type="PANTHER" id="PTHR11070">
    <property type="entry name" value="UVRD / RECB / PCRA DNA HELICASE FAMILY MEMBER"/>
    <property type="match status" value="1"/>
</dbReference>
<dbReference type="EMBL" id="CAATGB010000011">
    <property type="protein sequence ID" value="VNP28934.1"/>
    <property type="molecule type" value="Genomic_DNA"/>
</dbReference>
<dbReference type="InterPro" id="IPR011335">
    <property type="entry name" value="Restrct_endonuc-II-like"/>
</dbReference>
<organism evidence="14">
    <name type="scientific">Streptococcus pneumoniae</name>
    <dbReference type="NCBI Taxonomy" id="1313"/>
    <lineage>
        <taxon>Bacteria</taxon>
        <taxon>Bacillati</taxon>
        <taxon>Bacillota</taxon>
        <taxon>Bacilli</taxon>
        <taxon>Lactobacillales</taxon>
        <taxon>Streptococcaceae</taxon>
        <taxon>Streptococcus</taxon>
    </lineage>
</organism>
<accession>A0A4M6CRA1</accession>
<evidence type="ECO:0000256" key="3">
    <source>
        <dbReference type="ARBA" id="ARBA00022763"/>
    </source>
</evidence>
<evidence type="ECO:0000256" key="13">
    <source>
        <dbReference type="ARBA" id="ARBA00048988"/>
    </source>
</evidence>
<comment type="catalytic activity">
    <reaction evidence="11">
        <text>Couples ATP hydrolysis with the unwinding of duplex DNA by translocating in the 3'-5' direction.</text>
        <dbReference type="EC" id="5.6.2.4"/>
    </reaction>
</comment>
<evidence type="ECO:0000256" key="8">
    <source>
        <dbReference type="ARBA" id="ARBA00023125"/>
    </source>
</evidence>
<dbReference type="GO" id="GO:0003677">
    <property type="term" value="F:DNA binding"/>
    <property type="evidence" value="ECO:0007669"/>
    <property type="project" value="UniProtKB-KW"/>
</dbReference>
<evidence type="ECO:0000256" key="1">
    <source>
        <dbReference type="ARBA" id="ARBA00022722"/>
    </source>
</evidence>
<dbReference type="InterPro" id="IPR000212">
    <property type="entry name" value="DNA_helicase_UvrD/REP"/>
</dbReference>
<keyword evidence="2" id="KW-0547">Nucleotide-binding</keyword>
<dbReference type="SUPFAM" id="SSF52540">
    <property type="entry name" value="P-loop containing nucleoside triphosphate hydrolases"/>
    <property type="match status" value="1"/>
</dbReference>
<name>A0A4M6CRA1_STREE</name>
<evidence type="ECO:0000256" key="12">
    <source>
        <dbReference type="ARBA" id="ARBA00034808"/>
    </source>
</evidence>
<dbReference type="Gene3D" id="3.90.320.10">
    <property type="match status" value="2"/>
</dbReference>
<dbReference type="SUPFAM" id="SSF52980">
    <property type="entry name" value="Restriction endonuclease-like"/>
    <property type="match status" value="2"/>
</dbReference>
<dbReference type="Pfam" id="PF13361">
    <property type="entry name" value="UvrD_C"/>
    <property type="match status" value="1"/>
</dbReference>
<dbReference type="Gene3D" id="1.10.486.10">
    <property type="entry name" value="PCRA, domain 4"/>
    <property type="match status" value="1"/>
</dbReference>
<evidence type="ECO:0000256" key="2">
    <source>
        <dbReference type="ARBA" id="ARBA00022741"/>
    </source>
</evidence>
<dbReference type="CDD" id="cd17932">
    <property type="entry name" value="DEXQc_UvrD"/>
    <property type="match status" value="1"/>
</dbReference>
<keyword evidence="5 14" id="KW-0347">Helicase</keyword>
<evidence type="ECO:0000313" key="14">
    <source>
        <dbReference type="EMBL" id="VNP28934.1"/>
    </source>
</evidence>
<protein>
    <recommendedName>
        <fullName evidence="12">DNA 3'-5' helicase</fullName>
        <ecNumber evidence="12">5.6.2.4</ecNumber>
    </recommendedName>
</protein>
<dbReference type="PANTHER" id="PTHR11070:SF2">
    <property type="entry name" value="ATP-DEPENDENT DNA HELICASE SRS2"/>
    <property type="match status" value="1"/>
</dbReference>
<keyword evidence="9" id="KW-0234">DNA repair</keyword>
<proteinExistence type="predicted"/>
<evidence type="ECO:0000256" key="5">
    <source>
        <dbReference type="ARBA" id="ARBA00022806"/>
    </source>
</evidence>
<dbReference type="PROSITE" id="PS51198">
    <property type="entry name" value="UVRD_HELICASE_ATP_BIND"/>
    <property type="match status" value="1"/>
</dbReference>
<dbReference type="InterPro" id="IPR027417">
    <property type="entry name" value="P-loop_NTPase"/>
</dbReference>
<keyword evidence="1" id="KW-0540">Nuclease</keyword>
<evidence type="ECO:0000256" key="9">
    <source>
        <dbReference type="ARBA" id="ARBA00023204"/>
    </source>
</evidence>
<dbReference type="GO" id="GO:0004527">
    <property type="term" value="F:exonuclease activity"/>
    <property type="evidence" value="ECO:0007669"/>
    <property type="project" value="UniProtKB-KW"/>
</dbReference>
<keyword evidence="8" id="KW-0238">DNA-binding</keyword>
<dbReference type="RefSeq" id="WP_000209103.1">
    <property type="nucleotide sequence ID" value="NZ_CFBD01000002.1"/>
</dbReference>
<keyword evidence="3" id="KW-0227">DNA damage</keyword>
<sequence length="1334" mass="152523">MTTLDFKTLFKEEYDKLNKQQKKAVDTVEGPVMVIAGPGTGKTQILSRRVANILTNYHTSSEEIVCLTYTEAGASEMLDRLEKLIGEEGRKVRVSTIHAFCSELILRNSEIFGGQPKIISTAAKYEILKEIMDEYVIEGNPLYKNSGKRYSAKDQLLELFYKMKRENLNKEDFEKEIDEYFKMIDLSIPGDDLYSKFKYARNSKSKDKKVGDYKDKAINELKENTQKLLAGVEIIEKYSSDISNHNYFDFDDMILWTIEKLEENEGFQRSVSDTIRYLFVDEFQDTSVVQNKLVDLLVKGKDNPNIFVVGDDDQSIYRFQGVSANNIRDFDKKYKPTKIVLDENYRSSQAIIDASRQLISHNPREEKLLIAAGANKDYDYQLPILKSYENAKAEMFGVLTEIKELIDSGVSPNEIGVIYGRNSYGEEFAKILRDKGIFVQMKENKDLFSEPFFKKIVAILKYLCKPSRDVRELRKIVYFDFFEVVLSQIVMIRNLKKDEKISIPTIAEIDQKLEIIRKKVNQSSKYLSPMYVLSDVLKSLSIDEYIMKSKEKYHLVSVLNELYKLMLMECHIHPKLTVKGFLNQLSALEEMGISLPIEDISGSPSNCVQLMTAHGSKGLEFDHVFIMKCNDGKKKSEAWPGGENNSGRFSYPPSLNGKDENESQLKEEENRRLFYVAMTRAKKVLHLSYANDSTKTHLINEFEEFIDEVDVTESFEDCQSVDKVVMPKFSNNVINEIFDELSLSVSTLNSFLKCPLSFYFNKGLKLPSETNEAMVFGSIIHEVLEKIYISVDGSQSSELTAKTVLSLEEALKLFETVFEEKSYQLTSNKIKKDDYARGKKIIENLYKKSGYLKDGVVAVEVPIQGIRLGDILNTTVDLSEVSNIEINGKIDKIECDGNIVCLVDYKTGNFENAKKKLVAPSEKEPLGGDYWRQAVFYYILFKNAGIDISDKEILVKYVLVENSTNEDGFSETEDIRITQKEVDIVLNQIKESIMKIKQGDFNCGCGVLKKDRDNYPCDYCLQVSANTTPKFDNTEALEVATYQQTRGNYKSLSVSKLNRYLRCPKSIYFEDVLQLSQAAGLSAGAKEKSTKITINHAPTGPVFGTAIHETMEKIYKEDLQLEDAIEFYDSSLYSHQEEIIDTMSVEELKEYGHNLLTNLFEHFIPNSLKGEHVSLEKELRVKLGDNYSINGIIDKLEFDNDLIRVVDYKTGSAQRGVEELEVGHDYWRQAVFYNLLLENSSEIDTTDKRIETQYIFLDDNSTESGYSIHTIQVTKEDLDLVTSQIQNFWSHMNTADFTGSCGKNDCDYCRLAEFVDFELLKETIESGKESNLVN</sequence>
<dbReference type="GO" id="GO:0000725">
    <property type="term" value="P:recombinational repair"/>
    <property type="evidence" value="ECO:0007669"/>
    <property type="project" value="TreeGrafter"/>
</dbReference>
<dbReference type="InterPro" id="IPR038726">
    <property type="entry name" value="PDDEXK_AddAB-type"/>
</dbReference>
<gene>
    <name evidence="14" type="primary">pcrA_1</name>
    <name evidence="14" type="ORF">SAMEA2467332_01511</name>
</gene>
<evidence type="ECO:0000256" key="4">
    <source>
        <dbReference type="ARBA" id="ARBA00022801"/>
    </source>
</evidence>
<dbReference type="GO" id="GO:0005524">
    <property type="term" value="F:ATP binding"/>
    <property type="evidence" value="ECO:0007669"/>
    <property type="project" value="UniProtKB-UniRule"/>
</dbReference>
<evidence type="ECO:0000256" key="10">
    <source>
        <dbReference type="ARBA" id="ARBA00023235"/>
    </source>
</evidence>
<keyword evidence="10" id="KW-0413">Isomerase</keyword>
<evidence type="ECO:0000256" key="6">
    <source>
        <dbReference type="ARBA" id="ARBA00022839"/>
    </source>
</evidence>
<dbReference type="GO" id="GO:0043138">
    <property type="term" value="F:3'-5' DNA helicase activity"/>
    <property type="evidence" value="ECO:0007669"/>
    <property type="project" value="UniProtKB-EC"/>
</dbReference>
<keyword evidence="7" id="KW-0067">ATP-binding</keyword>
<dbReference type="Gene3D" id="3.40.50.300">
    <property type="entry name" value="P-loop containing nucleotide triphosphate hydrolases"/>
    <property type="match status" value="3"/>
</dbReference>
<evidence type="ECO:0000256" key="11">
    <source>
        <dbReference type="ARBA" id="ARBA00034617"/>
    </source>
</evidence>
<dbReference type="InterPro" id="IPR014017">
    <property type="entry name" value="DNA_helicase_UvrD-like_C"/>
</dbReference>
<keyword evidence="4 14" id="KW-0378">Hydrolase</keyword>
<dbReference type="Pfam" id="PF00580">
    <property type="entry name" value="UvrD-helicase"/>
    <property type="match status" value="1"/>
</dbReference>
<comment type="catalytic activity">
    <reaction evidence="13">
        <text>ATP + H2O = ADP + phosphate + H(+)</text>
        <dbReference type="Rhea" id="RHEA:13065"/>
        <dbReference type="ChEBI" id="CHEBI:15377"/>
        <dbReference type="ChEBI" id="CHEBI:15378"/>
        <dbReference type="ChEBI" id="CHEBI:30616"/>
        <dbReference type="ChEBI" id="CHEBI:43474"/>
        <dbReference type="ChEBI" id="CHEBI:456216"/>
        <dbReference type="EC" id="5.6.2.4"/>
    </reaction>
</comment>
<dbReference type="InterPro" id="IPR011604">
    <property type="entry name" value="PDDEXK-like_dom_sf"/>
</dbReference>
<dbReference type="EC" id="5.6.2.4" evidence="12"/>
<dbReference type="InterPro" id="IPR014016">
    <property type="entry name" value="UvrD-like_ATP-bd"/>
</dbReference>
<dbReference type="Pfam" id="PF12705">
    <property type="entry name" value="PDDEXK_1"/>
    <property type="match status" value="2"/>
</dbReference>
<evidence type="ECO:0000256" key="7">
    <source>
        <dbReference type="ARBA" id="ARBA00022840"/>
    </source>
</evidence>
<dbReference type="PROSITE" id="PS51217">
    <property type="entry name" value="UVRD_HELICASE_CTER"/>
    <property type="match status" value="1"/>
</dbReference>